<organism evidence="2 3">
    <name type="scientific">Taxus chinensis</name>
    <name type="common">Chinese yew</name>
    <name type="synonym">Taxus wallichiana var. chinensis</name>
    <dbReference type="NCBI Taxonomy" id="29808"/>
    <lineage>
        <taxon>Eukaryota</taxon>
        <taxon>Viridiplantae</taxon>
        <taxon>Streptophyta</taxon>
        <taxon>Embryophyta</taxon>
        <taxon>Tracheophyta</taxon>
        <taxon>Spermatophyta</taxon>
        <taxon>Pinopsida</taxon>
        <taxon>Pinidae</taxon>
        <taxon>Conifers II</taxon>
        <taxon>Cupressales</taxon>
        <taxon>Taxaceae</taxon>
        <taxon>Taxus</taxon>
    </lineage>
</organism>
<dbReference type="Proteomes" id="UP000824469">
    <property type="component" value="Unassembled WGS sequence"/>
</dbReference>
<accession>A0AA38GZ56</accession>
<reference evidence="2 3" key="1">
    <citation type="journal article" date="2021" name="Nat. Plants">
        <title>The Taxus genome provides insights into paclitaxel biosynthesis.</title>
        <authorList>
            <person name="Xiong X."/>
            <person name="Gou J."/>
            <person name="Liao Q."/>
            <person name="Li Y."/>
            <person name="Zhou Q."/>
            <person name="Bi G."/>
            <person name="Li C."/>
            <person name="Du R."/>
            <person name="Wang X."/>
            <person name="Sun T."/>
            <person name="Guo L."/>
            <person name="Liang H."/>
            <person name="Lu P."/>
            <person name="Wu Y."/>
            <person name="Zhang Z."/>
            <person name="Ro D.K."/>
            <person name="Shang Y."/>
            <person name="Huang S."/>
            <person name="Yan J."/>
        </authorList>
    </citation>
    <scope>NUCLEOTIDE SEQUENCE [LARGE SCALE GENOMIC DNA]</scope>
    <source>
        <strain evidence="2">Ta-2019</strain>
    </source>
</reference>
<comment type="caution">
    <text evidence="2">The sequence shown here is derived from an EMBL/GenBank/DDBJ whole genome shotgun (WGS) entry which is preliminary data.</text>
</comment>
<evidence type="ECO:0000313" key="2">
    <source>
        <dbReference type="EMBL" id="KAH9331756.1"/>
    </source>
</evidence>
<evidence type="ECO:0000313" key="3">
    <source>
        <dbReference type="Proteomes" id="UP000824469"/>
    </source>
</evidence>
<evidence type="ECO:0000256" key="1">
    <source>
        <dbReference type="SAM" id="MobiDB-lite"/>
    </source>
</evidence>
<dbReference type="OMA" id="CFSARIY"/>
<feature type="region of interest" description="Disordered" evidence="1">
    <location>
        <begin position="1"/>
        <end position="51"/>
    </location>
</feature>
<dbReference type="PANTHER" id="PTHR35495">
    <property type="entry name" value="OS06G0679600 PROTEIN"/>
    <property type="match status" value="1"/>
</dbReference>
<dbReference type="EMBL" id="JAHRHJ020000001">
    <property type="protein sequence ID" value="KAH9331756.1"/>
    <property type="molecule type" value="Genomic_DNA"/>
</dbReference>
<proteinExistence type="predicted"/>
<name>A0AA38GZ56_TAXCH</name>
<sequence length="120" mass="13399">KAMKGPRRTKEKNAQKYLKPGALAQMRDAKRSARSVPSSCLPAAQGNRTRDLINTDQEEVERVPCFSNRTFGPAYPQRKKLLAQKNVLLVAAQYPTDEEMDVSTMPTETEALNNTLLAVH</sequence>
<gene>
    <name evidence="2" type="ORF">KI387_003864</name>
</gene>
<feature type="compositionally biased region" description="Basic residues" evidence="1">
    <location>
        <begin position="1"/>
        <end position="10"/>
    </location>
</feature>
<dbReference type="PANTHER" id="PTHR35495:SF1">
    <property type="entry name" value="OS06G0679600 PROTEIN"/>
    <property type="match status" value="1"/>
</dbReference>
<keyword evidence="3" id="KW-1185">Reference proteome</keyword>
<feature type="non-terminal residue" evidence="2">
    <location>
        <position position="1"/>
    </location>
</feature>
<protein>
    <submittedName>
        <fullName evidence="2">Uncharacterized protein</fullName>
    </submittedName>
</protein>
<dbReference type="AlphaFoldDB" id="A0AA38GZ56"/>